<dbReference type="PANTHER" id="PTHR31157:SF1">
    <property type="entry name" value="SCP DOMAIN-CONTAINING PROTEIN"/>
    <property type="match status" value="1"/>
</dbReference>
<dbReference type="PANTHER" id="PTHR31157">
    <property type="entry name" value="SCP DOMAIN-CONTAINING PROTEIN"/>
    <property type="match status" value="1"/>
</dbReference>
<dbReference type="Proteomes" id="UP001634747">
    <property type="component" value="Unassembled WGS sequence"/>
</dbReference>
<keyword evidence="1" id="KW-0732">Signal</keyword>
<protein>
    <submittedName>
        <fullName evidence="3">CAP domain-containing protein</fullName>
    </submittedName>
</protein>
<keyword evidence="4" id="KW-1185">Reference proteome</keyword>
<feature type="signal peptide" evidence="1">
    <location>
        <begin position="1"/>
        <end position="26"/>
    </location>
</feature>
<evidence type="ECO:0000313" key="3">
    <source>
        <dbReference type="EMBL" id="MFN2975386.1"/>
    </source>
</evidence>
<dbReference type="InterPro" id="IPR014044">
    <property type="entry name" value="CAP_dom"/>
</dbReference>
<evidence type="ECO:0000313" key="4">
    <source>
        <dbReference type="Proteomes" id="UP001634747"/>
    </source>
</evidence>
<gene>
    <name evidence="3" type="ORF">ACK2TP_06390</name>
</gene>
<dbReference type="Gene3D" id="3.40.33.10">
    <property type="entry name" value="CAP"/>
    <property type="match status" value="1"/>
</dbReference>
<sequence length="267" mass="28317">MSLHQRILASLAAVVLGLTFAQSARAQISSLDMSIKPPAASASVAEQFLLDQINTERAMAGMAPLKLDNSLRMAAAGHAAEMARASTLSHRLQGEPDLMSRGSSAGAHFSRITENVAVGPSVVTMHGALMQSPHHRENILDDQVDAIGIAVVQAGDSLWAVEDFSHTVEQVSLDDQEHRVADLLRGMQLEATPSPEARATCGMSTGYVGSRAAATVRYSTGDLSQMPEALRERMRTIPARTAAVGACPKPQTAGAFASYNIAIVLYR</sequence>
<dbReference type="Pfam" id="PF00188">
    <property type="entry name" value="CAP"/>
    <property type="match status" value="1"/>
</dbReference>
<comment type="caution">
    <text evidence="3">The sequence shown here is derived from an EMBL/GenBank/DDBJ whole genome shotgun (WGS) entry which is preliminary data.</text>
</comment>
<dbReference type="SUPFAM" id="SSF55797">
    <property type="entry name" value="PR-1-like"/>
    <property type="match status" value="1"/>
</dbReference>
<dbReference type="EMBL" id="JBJYXY010000001">
    <property type="protein sequence ID" value="MFN2975386.1"/>
    <property type="molecule type" value="Genomic_DNA"/>
</dbReference>
<dbReference type="CDD" id="cd05379">
    <property type="entry name" value="CAP_bacterial"/>
    <property type="match status" value="1"/>
</dbReference>
<evidence type="ECO:0000256" key="1">
    <source>
        <dbReference type="SAM" id="SignalP"/>
    </source>
</evidence>
<proteinExistence type="predicted"/>
<feature type="domain" description="SCP" evidence="2">
    <location>
        <begin position="50"/>
        <end position="157"/>
    </location>
</feature>
<reference evidence="3 4" key="1">
    <citation type="submission" date="2024-12" db="EMBL/GenBank/DDBJ databases">
        <authorList>
            <person name="Lee Y."/>
        </authorList>
    </citation>
    <scope>NUCLEOTIDE SEQUENCE [LARGE SCALE GENOMIC DNA]</scope>
    <source>
        <strain evidence="3 4">03SUJ4</strain>
    </source>
</reference>
<dbReference type="RefSeq" id="WP_263413086.1">
    <property type="nucleotide sequence ID" value="NZ_BAABBH010000001.1"/>
</dbReference>
<name>A0ABW9KK99_9BACT</name>
<organism evidence="3 4">
    <name type="scientific">Terriglobus aquaticus</name>
    <dbReference type="NCBI Taxonomy" id="940139"/>
    <lineage>
        <taxon>Bacteria</taxon>
        <taxon>Pseudomonadati</taxon>
        <taxon>Acidobacteriota</taxon>
        <taxon>Terriglobia</taxon>
        <taxon>Terriglobales</taxon>
        <taxon>Acidobacteriaceae</taxon>
        <taxon>Terriglobus</taxon>
    </lineage>
</organism>
<accession>A0ABW9KK99</accession>
<evidence type="ECO:0000259" key="2">
    <source>
        <dbReference type="Pfam" id="PF00188"/>
    </source>
</evidence>
<dbReference type="InterPro" id="IPR035940">
    <property type="entry name" value="CAP_sf"/>
</dbReference>
<feature type="chain" id="PRO_5046875158" evidence="1">
    <location>
        <begin position="27"/>
        <end position="267"/>
    </location>
</feature>